<name>A0A1U7NV04_9DEIO</name>
<dbReference type="InterPro" id="IPR006442">
    <property type="entry name" value="Antitoxin_Phd/YefM"/>
</dbReference>
<dbReference type="SUPFAM" id="SSF143120">
    <property type="entry name" value="YefM-like"/>
    <property type="match status" value="1"/>
</dbReference>
<dbReference type="OrthoDB" id="9800503at2"/>
<protein>
    <recommendedName>
        <fullName evidence="2">Antitoxin</fullName>
    </recommendedName>
</protein>
<gene>
    <name evidence="3" type="ORF">BOO71_0010957</name>
</gene>
<dbReference type="Proteomes" id="UP000186607">
    <property type="component" value="Unassembled WGS sequence"/>
</dbReference>
<comment type="caution">
    <text evidence="3">The sequence shown here is derived from an EMBL/GenBank/DDBJ whole genome shotgun (WGS) entry which is preliminary data.</text>
</comment>
<dbReference type="RefSeq" id="WP_075834956.1">
    <property type="nucleotide sequence ID" value="NZ_MSTI01000132.1"/>
</dbReference>
<comment type="function">
    <text evidence="2">Antitoxin component of a type II toxin-antitoxin (TA) system.</text>
</comment>
<keyword evidence="4" id="KW-1185">Reference proteome</keyword>
<accession>A0A1U7NV04</accession>
<evidence type="ECO:0000256" key="2">
    <source>
        <dbReference type="RuleBase" id="RU362080"/>
    </source>
</evidence>
<sequence>MQTINLYDAKNKFSRLVDAAEGGEIIIIARNGRAAAKLVPLSYGEQQRPWSDALQGHMREAVYDPQGFTIDRSDLLPPEERDLF</sequence>
<dbReference type="STRING" id="249408.BOO71_0010957"/>
<dbReference type="InterPro" id="IPR036165">
    <property type="entry name" value="YefM-like_sf"/>
</dbReference>
<reference evidence="3 4" key="1">
    <citation type="submission" date="2017-01" db="EMBL/GenBank/DDBJ databases">
        <title>Genome Analysis of Deinococcus marmoris KOPRI26562.</title>
        <authorList>
            <person name="Kim J.H."/>
            <person name="Oh H.-M."/>
        </authorList>
    </citation>
    <scope>NUCLEOTIDE SEQUENCE [LARGE SCALE GENOMIC DNA]</scope>
    <source>
        <strain evidence="3 4">KOPRI26562</strain>
    </source>
</reference>
<dbReference type="EMBL" id="MSTI01000132">
    <property type="protein sequence ID" value="OLV16737.1"/>
    <property type="molecule type" value="Genomic_DNA"/>
</dbReference>
<dbReference type="Gene3D" id="3.40.1620.10">
    <property type="entry name" value="YefM-like domain"/>
    <property type="match status" value="1"/>
</dbReference>
<evidence type="ECO:0000256" key="1">
    <source>
        <dbReference type="ARBA" id="ARBA00009981"/>
    </source>
</evidence>
<proteinExistence type="inferred from homology"/>
<comment type="similarity">
    <text evidence="1 2">Belongs to the phD/YefM antitoxin family.</text>
</comment>
<organism evidence="3 4">
    <name type="scientific">Deinococcus marmoris</name>
    <dbReference type="NCBI Taxonomy" id="249408"/>
    <lineage>
        <taxon>Bacteria</taxon>
        <taxon>Thermotogati</taxon>
        <taxon>Deinococcota</taxon>
        <taxon>Deinococci</taxon>
        <taxon>Deinococcales</taxon>
        <taxon>Deinococcaceae</taxon>
        <taxon>Deinococcus</taxon>
    </lineage>
</organism>
<dbReference type="AlphaFoldDB" id="A0A1U7NV04"/>
<dbReference type="Pfam" id="PF02604">
    <property type="entry name" value="PhdYeFM_antitox"/>
    <property type="match status" value="1"/>
</dbReference>
<evidence type="ECO:0000313" key="4">
    <source>
        <dbReference type="Proteomes" id="UP000186607"/>
    </source>
</evidence>
<evidence type="ECO:0000313" key="3">
    <source>
        <dbReference type="EMBL" id="OLV16737.1"/>
    </source>
</evidence>
<dbReference type="NCBIfam" id="TIGR01552">
    <property type="entry name" value="phd_fam"/>
    <property type="match status" value="1"/>
</dbReference>